<evidence type="ECO:0000256" key="6">
    <source>
        <dbReference type="SAM" id="Phobius"/>
    </source>
</evidence>
<dbReference type="InterPro" id="IPR036465">
    <property type="entry name" value="vWFA_dom_sf"/>
</dbReference>
<dbReference type="Pfam" id="PF13519">
    <property type="entry name" value="VWA_2"/>
    <property type="match status" value="1"/>
</dbReference>
<keyword evidence="4 6" id="KW-1133">Transmembrane helix</keyword>
<evidence type="ECO:0000256" key="2">
    <source>
        <dbReference type="ARBA" id="ARBA00022475"/>
    </source>
</evidence>
<feature type="transmembrane region" description="Helical" evidence="6">
    <location>
        <begin position="335"/>
        <end position="358"/>
    </location>
</feature>
<name>A0A6J6UNN9_9ZZZZ</name>
<evidence type="ECO:0000256" key="3">
    <source>
        <dbReference type="ARBA" id="ARBA00022692"/>
    </source>
</evidence>
<sequence length="652" mass="67886">MHMARRGSIARGRGAARVCRCVSVGLLLAGITILFGVVPALAQSADPAGERVVAVDMSGATAQALVVRTSTAPTSATITVNGKAADFQGVKPAGPTYETDNVLVVDSSSTSATRFPQIKAAALDFVAGMKPGEHLAIVSASGVAQRVVPLTTDRATLTDAINRLAPSGGSPLFDAVIIGVQLLDDQGTAPLRSVTVLAASPDGGVKTAGTVARAEAIDKRVSVNVVTLLSDDFASAKAGPYQQLSNDTGGLFVSTGDPAQFATVAKAIADQQRGLYAVTFQTDQTGSGGNVVLDVGRGPITVGFVPNTITVGSSLANTVKSDTSGLAFFQGGQGIAIAMILGAGAAALGAFALGSLFVKQEDRLQSLLQPYAEVDPDAIKGNTLAKSALFQRAVKIMSNIAERQGVLDKAEKLLEQANLPLRAAEALMFYVGVVLASTVVGLLFQRSLLGGLVLGVIGALAPPAVLNFLAKRRRKRFMMQLPDTLTLLAGTLRAGYSFMQGVEATSREVEEPMGAELRRIITEAQLGRPLEEAMDASAERMGSADFQWAVIAVRIQREVGGNLAELLITVAETMTARQRLRGEVAALTAEGKISAIVLGILPVGLGAVLFVLNPEYMRVLFDDTLGQIMFAVACVSALLGFAWMKKIINIDI</sequence>
<proteinExistence type="predicted"/>
<dbReference type="Gene3D" id="1.20.81.30">
    <property type="entry name" value="Type II secretion system (T2SS), domain F"/>
    <property type="match status" value="1"/>
</dbReference>
<dbReference type="InterPro" id="IPR002035">
    <property type="entry name" value="VWF_A"/>
</dbReference>
<evidence type="ECO:0000313" key="8">
    <source>
        <dbReference type="EMBL" id="CAB4761442.1"/>
    </source>
</evidence>
<comment type="subcellular location">
    <subcellularLocation>
        <location evidence="1">Cell membrane</location>
        <topology evidence="1">Multi-pass membrane protein</topology>
    </subcellularLocation>
</comment>
<dbReference type="GO" id="GO:0005886">
    <property type="term" value="C:plasma membrane"/>
    <property type="evidence" value="ECO:0007669"/>
    <property type="project" value="UniProtKB-SubCell"/>
</dbReference>
<dbReference type="AlphaFoldDB" id="A0A6J6UNN9"/>
<dbReference type="EMBL" id="CAEZYR010000110">
    <property type="protein sequence ID" value="CAB4761442.1"/>
    <property type="molecule type" value="Genomic_DNA"/>
</dbReference>
<dbReference type="InterPro" id="IPR018076">
    <property type="entry name" value="T2SS_GspF_dom"/>
</dbReference>
<protein>
    <submittedName>
        <fullName evidence="8">Unannotated protein</fullName>
    </submittedName>
</protein>
<keyword evidence="5 6" id="KW-0472">Membrane</keyword>
<dbReference type="SUPFAM" id="SSF53300">
    <property type="entry name" value="vWA-like"/>
    <property type="match status" value="1"/>
</dbReference>
<evidence type="ECO:0000256" key="4">
    <source>
        <dbReference type="ARBA" id="ARBA00022989"/>
    </source>
</evidence>
<evidence type="ECO:0000256" key="1">
    <source>
        <dbReference type="ARBA" id="ARBA00004651"/>
    </source>
</evidence>
<gene>
    <name evidence="8" type="ORF">UFOPK2754_02441</name>
</gene>
<evidence type="ECO:0000256" key="5">
    <source>
        <dbReference type="ARBA" id="ARBA00023136"/>
    </source>
</evidence>
<dbReference type="PANTHER" id="PTHR35007:SF1">
    <property type="entry name" value="PILUS ASSEMBLY PROTEIN"/>
    <property type="match status" value="1"/>
</dbReference>
<accession>A0A6J6UNN9</accession>
<reference evidence="8" key="1">
    <citation type="submission" date="2020-05" db="EMBL/GenBank/DDBJ databases">
        <authorList>
            <person name="Chiriac C."/>
            <person name="Salcher M."/>
            <person name="Ghai R."/>
            <person name="Kavagutti S V."/>
        </authorList>
    </citation>
    <scope>NUCLEOTIDE SEQUENCE</scope>
</reference>
<dbReference type="InterPro" id="IPR042094">
    <property type="entry name" value="T2SS_GspF_sf"/>
</dbReference>
<feature type="transmembrane region" description="Helical" evidence="6">
    <location>
        <begin position="593"/>
        <end position="612"/>
    </location>
</feature>
<evidence type="ECO:0000259" key="7">
    <source>
        <dbReference type="SMART" id="SM00327"/>
    </source>
</evidence>
<keyword evidence="3 6" id="KW-0812">Transmembrane</keyword>
<feature type="transmembrane region" description="Helical" evidence="6">
    <location>
        <begin position="624"/>
        <end position="644"/>
    </location>
</feature>
<dbReference type="PANTHER" id="PTHR35007">
    <property type="entry name" value="INTEGRAL MEMBRANE PROTEIN-RELATED"/>
    <property type="match status" value="1"/>
</dbReference>
<feature type="transmembrane region" description="Helical" evidence="6">
    <location>
        <begin position="450"/>
        <end position="470"/>
    </location>
</feature>
<dbReference type="SMART" id="SM00327">
    <property type="entry name" value="VWA"/>
    <property type="match status" value="1"/>
</dbReference>
<dbReference type="Pfam" id="PF00482">
    <property type="entry name" value="T2SSF"/>
    <property type="match status" value="1"/>
</dbReference>
<organism evidence="8">
    <name type="scientific">freshwater metagenome</name>
    <dbReference type="NCBI Taxonomy" id="449393"/>
    <lineage>
        <taxon>unclassified sequences</taxon>
        <taxon>metagenomes</taxon>
        <taxon>ecological metagenomes</taxon>
    </lineage>
</organism>
<keyword evidence="2" id="KW-1003">Cell membrane</keyword>
<dbReference type="Gene3D" id="3.40.50.410">
    <property type="entry name" value="von Willebrand factor, type A domain"/>
    <property type="match status" value="1"/>
</dbReference>
<feature type="domain" description="VWFA" evidence="7">
    <location>
        <begin position="98"/>
        <end position="273"/>
    </location>
</feature>
<feature type="transmembrane region" description="Helical" evidence="6">
    <location>
        <begin position="427"/>
        <end position="444"/>
    </location>
</feature>